<accession>A0A8S3TW08</accession>
<dbReference type="EMBL" id="CAJPWZ010002415">
    <property type="protein sequence ID" value="CAG2238119.1"/>
    <property type="molecule type" value="Genomic_DNA"/>
</dbReference>
<organism evidence="1 2">
    <name type="scientific">Mytilus edulis</name>
    <name type="common">Blue mussel</name>
    <dbReference type="NCBI Taxonomy" id="6550"/>
    <lineage>
        <taxon>Eukaryota</taxon>
        <taxon>Metazoa</taxon>
        <taxon>Spiralia</taxon>
        <taxon>Lophotrochozoa</taxon>
        <taxon>Mollusca</taxon>
        <taxon>Bivalvia</taxon>
        <taxon>Autobranchia</taxon>
        <taxon>Pteriomorphia</taxon>
        <taxon>Mytilida</taxon>
        <taxon>Mytiloidea</taxon>
        <taxon>Mytilidae</taxon>
        <taxon>Mytilinae</taxon>
        <taxon>Mytilus</taxon>
    </lineage>
</organism>
<sequence length="402" mass="45326">MSLFADDLQNLRCLISFKRDNEIENMFEECNTLLKDRRTSANTCSDIFSLDTLSNALKPDDCTFIAIKTRGNGNCLNNNGGNSGSTDVDIEVVSEHELGDNTDREPDNATTDTYVSDDYATEAAVQTIGTSIASFDSGDLFVNSRRMVTYYQKYQYLQHHFIPDSSYNGLLKQVVTKDDGRLENAVLVTPPFVKLSKATGSCHVTCKGKEVFFDFVHLRQTSGENIAYAILESLRDHNIDITKCRAQGYDGAAAMSSMRVGVQARIKRVHLPLYAEPRGSGLSRLTKWSMDLGERNKNTKSRLIEYSKDIIIYSCIYKLQKKNQDIYTAYNSIDTIKSLIANMRLNIEEEITVWLKDSEKIAEHIGTEIRRPRIKGRQIHRANAESDNTEGILPSKYCDSIL</sequence>
<evidence type="ECO:0000313" key="2">
    <source>
        <dbReference type="Proteomes" id="UP000683360"/>
    </source>
</evidence>
<evidence type="ECO:0000313" key="1">
    <source>
        <dbReference type="EMBL" id="CAG2238119.1"/>
    </source>
</evidence>
<gene>
    <name evidence="1" type="ORF">MEDL_50548</name>
</gene>
<evidence type="ECO:0008006" key="3">
    <source>
        <dbReference type="Google" id="ProtNLM"/>
    </source>
</evidence>
<dbReference type="OrthoDB" id="10029684at2759"/>
<reference evidence="1" key="1">
    <citation type="submission" date="2021-03" db="EMBL/GenBank/DDBJ databases">
        <authorList>
            <person name="Bekaert M."/>
        </authorList>
    </citation>
    <scope>NUCLEOTIDE SEQUENCE</scope>
</reference>
<dbReference type="PANTHER" id="PTHR45749:SF21">
    <property type="entry name" value="DUF4371 DOMAIN-CONTAINING PROTEIN"/>
    <property type="match status" value="1"/>
</dbReference>
<proteinExistence type="predicted"/>
<dbReference type="PANTHER" id="PTHR45749">
    <property type="match status" value="1"/>
</dbReference>
<dbReference type="Proteomes" id="UP000683360">
    <property type="component" value="Unassembled WGS sequence"/>
</dbReference>
<name>A0A8S3TW08_MYTED</name>
<comment type="caution">
    <text evidence="1">The sequence shown here is derived from an EMBL/GenBank/DDBJ whole genome shotgun (WGS) entry which is preliminary data.</text>
</comment>
<protein>
    <recommendedName>
        <fullName evidence="3">DUF4371 domain-containing protein</fullName>
    </recommendedName>
</protein>
<dbReference type="AlphaFoldDB" id="A0A8S3TW08"/>
<keyword evidence="2" id="KW-1185">Reference proteome</keyword>